<protein>
    <submittedName>
        <fullName evidence="1">Uncharacterized protein</fullName>
    </submittedName>
</protein>
<dbReference type="OrthoDB" id="1685790at2759"/>
<accession>A0A2P5XIY3</accession>
<evidence type="ECO:0000313" key="2">
    <source>
        <dbReference type="Proteomes" id="UP000239757"/>
    </source>
</evidence>
<reference evidence="1 2" key="1">
    <citation type="submission" date="2015-01" db="EMBL/GenBank/DDBJ databases">
        <title>Genome of allotetraploid Gossypium barbadense reveals genomic plasticity and fiber elongation in cotton evolution.</title>
        <authorList>
            <person name="Chen X."/>
            <person name="Liu X."/>
            <person name="Zhao B."/>
            <person name="Zheng H."/>
            <person name="Hu Y."/>
            <person name="Lu G."/>
            <person name="Yang C."/>
            <person name="Chen J."/>
            <person name="Shan C."/>
            <person name="Zhang L."/>
            <person name="Zhou Y."/>
            <person name="Wang L."/>
            <person name="Guo W."/>
            <person name="Bai Y."/>
            <person name="Ruan J."/>
            <person name="Shangguan X."/>
            <person name="Mao Y."/>
            <person name="Jiang J."/>
            <person name="Zhu Y."/>
            <person name="Lei J."/>
            <person name="Kang H."/>
            <person name="Chen S."/>
            <person name="He X."/>
            <person name="Wang R."/>
            <person name="Wang Y."/>
            <person name="Chen J."/>
            <person name="Wang L."/>
            <person name="Yu S."/>
            <person name="Wang B."/>
            <person name="Wei J."/>
            <person name="Song S."/>
            <person name="Lu X."/>
            <person name="Gao Z."/>
            <person name="Gu W."/>
            <person name="Deng X."/>
            <person name="Ma D."/>
            <person name="Wang S."/>
            <person name="Liang W."/>
            <person name="Fang L."/>
            <person name="Cai C."/>
            <person name="Zhu X."/>
            <person name="Zhou B."/>
            <person name="Zhang Y."/>
            <person name="Chen Z."/>
            <person name="Xu S."/>
            <person name="Zhu R."/>
            <person name="Wang S."/>
            <person name="Zhang T."/>
            <person name="Zhao G."/>
        </authorList>
    </citation>
    <scope>NUCLEOTIDE SEQUENCE [LARGE SCALE GENOMIC DNA]</scope>
    <source>
        <strain evidence="2">cv. Xinhai21</strain>
        <tissue evidence="1">Leaf</tissue>
    </source>
</reference>
<dbReference type="EMBL" id="KZ664773">
    <property type="protein sequence ID" value="PPS03295.1"/>
    <property type="molecule type" value="Genomic_DNA"/>
</dbReference>
<gene>
    <name evidence="1" type="ORF">GOBAR_AA17368</name>
</gene>
<sequence>MELCSTFHLQTVMTNYDVPGTVQFCLGGLVRQLSIPEFALQGIGSPSISETERHRKAVISISPYVTQLARHLGLLNAAA</sequence>
<dbReference type="AlphaFoldDB" id="A0A2P5XIY3"/>
<organism evidence="1 2">
    <name type="scientific">Gossypium barbadense</name>
    <name type="common">Sea Island cotton</name>
    <name type="synonym">Hibiscus barbadensis</name>
    <dbReference type="NCBI Taxonomy" id="3634"/>
    <lineage>
        <taxon>Eukaryota</taxon>
        <taxon>Viridiplantae</taxon>
        <taxon>Streptophyta</taxon>
        <taxon>Embryophyta</taxon>
        <taxon>Tracheophyta</taxon>
        <taxon>Spermatophyta</taxon>
        <taxon>Magnoliopsida</taxon>
        <taxon>eudicotyledons</taxon>
        <taxon>Gunneridae</taxon>
        <taxon>Pentapetalae</taxon>
        <taxon>rosids</taxon>
        <taxon>malvids</taxon>
        <taxon>Malvales</taxon>
        <taxon>Malvaceae</taxon>
        <taxon>Malvoideae</taxon>
        <taxon>Gossypium</taxon>
    </lineage>
</organism>
<evidence type="ECO:0000313" key="1">
    <source>
        <dbReference type="EMBL" id="PPS03295.1"/>
    </source>
</evidence>
<dbReference type="Proteomes" id="UP000239757">
    <property type="component" value="Unassembled WGS sequence"/>
</dbReference>
<name>A0A2P5XIY3_GOSBA</name>
<proteinExistence type="predicted"/>